<accession>L1JLX3</accession>
<dbReference type="RefSeq" id="XP_005836352.1">
    <property type="nucleotide sequence ID" value="XM_005836295.1"/>
</dbReference>
<keyword evidence="3" id="KW-1185">Reference proteome</keyword>
<reference evidence="3" key="2">
    <citation type="submission" date="2012-11" db="EMBL/GenBank/DDBJ databases">
        <authorList>
            <person name="Kuo A."/>
            <person name="Curtis B.A."/>
            <person name="Tanifuji G."/>
            <person name="Burki F."/>
            <person name="Gruber A."/>
            <person name="Irimia M."/>
            <person name="Maruyama S."/>
            <person name="Arias M.C."/>
            <person name="Ball S.G."/>
            <person name="Gile G.H."/>
            <person name="Hirakawa Y."/>
            <person name="Hopkins J.F."/>
            <person name="Rensing S.A."/>
            <person name="Schmutz J."/>
            <person name="Symeonidi A."/>
            <person name="Elias M."/>
            <person name="Eveleigh R.J."/>
            <person name="Herman E.K."/>
            <person name="Klute M.J."/>
            <person name="Nakayama T."/>
            <person name="Obornik M."/>
            <person name="Reyes-Prieto A."/>
            <person name="Armbrust E.V."/>
            <person name="Aves S.J."/>
            <person name="Beiko R.G."/>
            <person name="Coutinho P."/>
            <person name="Dacks J.B."/>
            <person name="Durnford D.G."/>
            <person name="Fast N.M."/>
            <person name="Green B.R."/>
            <person name="Grisdale C."/>
            <person name="Hempe F."/>
            <person name="Henrissat B."/>
            <person name="Hoppner M.P."/>
            <person name="Ishida K.-I."/>
            <person name="Kim E."/>
            <person name="Koreny L."/>
            <person name="Kroth P.G."/>
            <person name="Liu Y."/>
            <person name="Malik S.-B."/>
            <person name="Maier U.G."/>
            <person name="McRose D."/>
            <person name="Mock T."/>
            <person name="Neilson J.A."/>
            <person name="Onodera N.T."/>
            <person name="Poole A.M."/>
            <person name="Pritham E.J."/>
            <person name="Richards T.A."/>
            <person name="Rocap G."/>
            <person name="Roy S.W."/>
            <person name="Sarai C."/>
            <person name="Schaack S."/>
            <person name="Shirato S."/>
            <person name="Slamovits C.H."/>
            <person name="Spencer D.F."/>
            <person name="Suzuki S."/>
            <person name="Worden A.Z."/>
            <person name="Zauner S."/>
            <person name="Barry K."/>
            <person name="Bell C."/>
            <person name="Bharti A.K."/>
            <person name="Crow J.A."/>
            <person name="Grimwood J."/>
            <person name="Kramer R."/>
            <person name="Lindquist E."/>
            <person name="Lucas S."/>
            <person name="Salamov A."/>
            <person name="McFadden G.I."/>
            <person name="Lane C.E."/>
            <person name="Keeling P.J."/>
            <person name="Gray M.W."/>
            <person name="Grigoriev I.V."/>
            <person name="Archibald J.M."/>
        </authorList>
    </citation>
    <scope>NUCLEOTIDE SEQUENCE</scope>
    <source>
        <strain evidence="3">CCMP2712</strain>
    </source>
</reference>
<evidence type="ECO:0000313" key="1">
    <source>
        <dbReference type="EMBL" id="EKX49372.1"/>
    </source>
</evidence>
<evidence type="ECO:0000313" key="3">
    <source>
        <dbReference type="Proteomes" id="UP000011087"/>
    </source>
</evidence>
<evidence type="ECO:0008006" key="4">
    <source>
        <dbReference type="Google" id="ProtNLM"/>
    </source>
</evidence>
<sequence>MSSSQIDFRNLTVVELGAGTGLCSLVAASLGADAMATDRNEETLRLVELAASRQGLEVRTQHFDIIGGVPLPSCHVLLSADCMYNAEVARNLARLLARAHQRGIKTIVADSVRIAREEFEDELSSLGVAYEVEDYRFTFTGSAVSFDEDVTRSALVSFFNFLPLEPAVAPGGSTLSQ</sequence>
<protein>
    <recommendedName>
        <fullName evidence="4">Methyltransferase domain-containing protein</fullName>
    </recommendedName>
</protein>
<reference evidence="1 3" key="1">
    <citation type="journal article" date="2012" name="Nature">
        <title>Algal genomes reveal evolutionary mosaicism and the fate of nucleomorphs.</title>
        <authorList>
            <consortium name="DOE Joint Genome Institute"/>
            <person name="Curtis B.A."/>
            <person name="Tanifuji G."/>
            <person name="Burki F."/>
            <person name="Gruber A."/>
            <person name="Irimia M."/>
            <person name="Maruyama S."/>
            <person name="Arias M.C."/>
            <person name="Ball S.G."/>
            <person name="Gile G.H."/>
            <person name="Hirakawa Y."/>
            <person name="Hopkins J.F."/>
            <person name="Kuo A."/>
            <person name="Rensing S.A."/>
            <person name="Schmutz J."/>
            <person name="Symeonidi A."/>
            <person name="Elias M."/>
            <person name="Eveleigh R.J."/>
            <person name="Herman E.K."/>
            <person name="Klute M.J."/>
            <person name="Nakayama T."/>
            <person name="Obornik M."/>
            <person name="Reyes-Prieto A."/>
            <person name="Armbrust E.V."/>
            <person name="Aves S.J."/>
            <person name="Beiko R.G."/>
            <person name="Coutinho P."/>
            <person name="Dacks J.B."/>
            <person name="Durnford D.G."/>
            <person name="Fast N.M."/>
            <person name="Green B.R."/>
            <person name="Grisdale C.J."/>
            <person name="Hempel F."/>
            <person name="Henrissat B."/>
            <person name="Hoppner M.P."/>
            <person name="Ishida K."/>
            <person name="Kim E."/>
            <person name="Koreny L."/>
            <person name="Kroth P.G."/>
            <person name="Liu Y."/>
            <person name="Malik S.B."/>
            <person name="Maier U.G."/>
            <person name="McRose D."/>
            <person name="Mock T."/>
            <person name="Neilson J.A."/>
            <person name="Onodera N.T."/>
            <person name="Poole A.M."/>
            <person name="Pritham E.J."/>
            <person name="Richards T.A."/>
            <person name="Rocap G."/>
            <person name="Roy S.W."/>
            <person name="Sarai C."/>
            <person name="Schaack S."/>
            <person name="Shirato S."/>
            <person name="Slamovits C.H."/>
            <person name="Spencer D.F."/>
            <person name="Suzuki S."/>
            <person name="Worden A.Z."/>
            <person name="Zauner S."/>
            <person name="Barry K."/>
            <person name="Bell C."/>
            <person name="Bharti A.K."/>
            <person name="Crow J.A."/>
            <person name="Grimwood J."/>
            <person name="Kramer R."/>
            <person name="Lindquist E."/>
            <person name="Lucas S."/>
            <person name="Salamov A."/>
            <person name="McFadden G.I."/>
            <person name="Lane C.E."/>
            <person name="Keeling P.J."/>
            <person name="Gray M.W."/>
            <person name="Grigoriev I.V."/>
            <person name="Archibald J.M."/>
        </authorList>
    </citation>
    <scope>NUCLEOTIDE SEQUENCE</scope>
    <source>
        <strain evidence="1 3">CCMP2712</strain>
    </source>
</reference>
<reference evidence="2" key="3">
    <citation type="submission" date="2016-03" db="UniProtKB">
        <authorList>
            <consortium name="EnsemblProtists"/>
        </authorList>
    </citation>
    <scope>IDENTIFICATION</scope>
</reference>
<proteinExistence type="predicted"/>
<dbReference type="GeneID" id="17306014"/>
<dbReference type="KEGG" id="gtt:GUITHDRAFT_104904"/>
<dbReference type="InterPro" id="IPR019410">
    <property type="entry name" value="Methyltransf_16"/>
</dbReference>
<evidence type="ECO:0000313" key="2">
    <source>
        <dbReference type="EnsemblProtists" id="EKX49372"/>
    </source>
</evidence>
<name>L1JLX3_GUITC</name>
<dbReference type="OrthoDB" id="407325at2759"/>
<dbReference type="PaxDb" id="55529-EKX49372"/>
<dbReference type="EnsemblProtists" id="EKX49372">
    <property type="protein sequence ID" value="EKX49372"/>
    <property type="gene ID" value="GUITHDRAFT_104904"/>
</dbReference>
<organism evidence="1">
    <name type="scientific">Guillardia theta (strain CCMP2712)</name>
    <name type="common">Cryptophyte</name>
    <dbReference type="NCBI Taxonomy" id="905079"/>
    <lineage>
        <taxon>Eukaryota</taxon>
        <taxon>Cryptophyceae</taxon>
        <taxon>Pyrenomonadales</taxon>
        <taxon>Geminigeraceae</taxon>
        <taxon>Guillardia</taxon>
    </lineage>
</organism>
<dbReference type="Gene3D" id="3.40.50.150">
    <property type="entry name" value="Vaccinia Virus protein VP39"/>
    <property type="match status" value="1"/>
</dbReference>
<dbReference type="EMBL" id="JH992982">
    <property type="protein sequence ID" value="EKX49372.1"/>
    <property type="molecule type" value="Genomic_DNA"/>
</dbReference>
<dbReference type="Proteomes" id="UP000011087">
    <property type="component" value="Unassembled WGS sequence"/>
</dbReference>
<dbReference type="Pfam" id="PF10294">
    <property type="entry name" value="Methyltransf_16"/>
    <property type="match status" value="1"/>
</dbReference>
<gene>
    <name evidence="1" type="ORF">GUITHDRAFT_104904</name>
</gene>
<dbReference type="SUPFAM" id="SSF53335">
    <property type="entry name" value="S-adenosyl-L-methionine-dependent methyltransferases"/>
    <property type="match status" value="1"/>
</dbReference>
<dbReference type="HOGENOM" id="CLU_1520654_0_0_1"/>
<dbReference type="OMA" id="CYSERIA"/>
<dbReference type="InterPro" id="IPR029063">
    <property type="entry name" value="SAM-dependent_MTases_sf"/>
</dbReference>
<dbReference type="AlphaFoldDB" id="L1JLX3"/>
<dbReference type="PANTHER" id="PTHR14614">
    <property type="entry name" value="HEPATOCELLULAR CARCINOMA-ASSOCIATED ANTIGEN"/>
    <property type="match status" value="1"/>
</dbReference>